<dbReference type="Gene3D" id="1.20.1250.20">
    <property type="entry name" value="MFS general substrate transporter like domains"/>
    <property type="match status" value="2"/>
</dbReference>
<dbReference type="InterPro" id="IPR036259">
    <property type="entry name" value="MFS_trans_sf"/>
</dbReference>
<feature type="transmembrane region" description="Helical" evidence="7">
    <location>
        <begin position="82"/>
        <end position="100"/>
    </location>
</feature>
<dbReference type="PANTHER" id="PTHR23521:SF2">
    <property type="entry name" value="TRANSPORTER MFS SUPERFAMILY"/>
    <property type="match status" value="1"/>
</dbReference>
<keyword evidence="5 7" id="KW-1133">Transmembrane helix</keyword>
<feature type="transmembrane region" description="Helical" evidence="7">
    <location>
        <begin position="301"/>
        <end position="321"/>
    </location>
</feature>
<keyword evidence="3" id="KW-1003">Cell membrane</keyword>
<organism evidence="9 10">
    <name type="scientific">Hyphobacterium vulgare</name>
    <dbReference type="NCBI Taxonomy" id="1736751"/>
    <lineage>
        <taxon>Bacteria</taxon>
        <taxon>Pseudomonadati</taxon>
        <taxon>Pseudomonadota</taxon>
        <taxon>Alphaproteobacteria</taxon>
        <taxon>Maricaulales</taxon>
        <taxon>Maricaulaceae</taxon>
        <taxon>Hyphobacterium</taxon>
    </lineage>
</organism>
<keyword evidence="2" id="KW-0813">Transport</keyword>
<feature type="transmembrane region" description="Helical" evidence="7">
    <location>
        <begin position="208"/>
        <end position="233"/>
    </location>
</feature>
<sequence>MIARLFLSPDFARNRSLAAAIVCATLSGCGFTLLMPVIGINLEMMTGSGALVGLNGAAAALSTIIATPFVPGLLSRLPGRPLIVLSLIFAAVCLPLFRIFPDVTAWFVLRFAMGVAITIVFVASETWINQIATPARRATILAMYATALACGFGLGGLLLSVLGSQGWAPWIAGTLLFSLGTIPVMALRGPEIEPPSRSDAGTLAMFRAAAIAPTAIGAGLLFGATETIFFSLMPVYGVRIGLAEAAIGIIMACGAVGGIMMQVPVGRLADSIGKRPVVAAVSLVCLAGPAFVWMAGNTALALYAVMFVYVGLATTLYTLGLAMIGDRFTGGAIAAANAAFVMAYGVGSFAGPPVAGMAMDIVDPQGVLIVLSGFALVFIGVLTARIVQSRNG</sequence>
<feature type="transmembrane region" description="Helical" evidence="7">
    <location>
        <begin position="16"/>
        <end position="38"/>
    </location>
</feature>
<feature type="transmembrane region" description="Helical" evidence="7">
    <location>
        <begin position="245"/>
        <end position="265"/>
    </location>
</feature>
<evidence type="ECO:0000256" key="5">
    <source>
        <dbReference type="ARBA" id="ARBA00022989"/>
    </source>
</evidence>
<feature type="transmembrane region" description="Helical" evidence="7">
    <location>
        <begin position="277"/>
        <end position="295"/>
    </location>
</feature>
<dbReference type="EMBL" id="JBHRSV010000001">
    <property type="protein sequence ID" value="MFC2924829.1"/>
    <property type="molecule type" value="Genomic_DNA"/>
</dbReference>
<dbReference type="SUPFAM" id="SSF103473">
    <property type="entry name" value="MFS general substrate transporter"/>
    <property type="match status" value="1"/>
</dbReference>
<keyword evidence="10" id="KW-1185">Reference proteome</keyword>
<dbReference type="RefSeq" id="WP_343163464.1">
    <property type="nucleotide sequence ID" value="NZ_JBHRSV010000001.1"/>
</dbReference>
<dbReference type="CDD" id="cd17477">
    <property type="entry name" value="MFS_YcaD_like"/>
    <property type="match status" value="1"/>
</dbReference>
<feature type="transmembrane region" description="Helical" evidence="7">
    <location>
        <begin position="167"/>
        <end position="187"/>
    </location>
</feature>
<evidence type="ECO:0000256" key="6">
    <source>
        <dbReference type="ARBA" id="ARBA00023136"/>
    </source>
</evidence>
<gene>
    <name evidence="9" type="ORF">ACFOOR_01780</name>
</gene>
<evidence type="ECO:0000313" key="10">
    <source>
        <dbReference type="Proteomes" id="UP001595379"/>
    </source>
</evidence>
<keyword evidence="4 7" id="KW-0812">Transmembrane</keyword>
<feature type="domain" description="Major facilitator superfamily (MFS) profile" evidence="8">
    <location>
        <begin position="1"/>
        <end position="390"/>
    </location>
</feature>
<dbReference type="PROSITE" id="PS50850">
    <property type="entry name" value="MFS"/>
    <property type="match status" value="1"/>
</dbReference>
<dbReference type="Proteomes" id="UP001595379">
    <property type="component" value="Unassembled WGS sequence"/>
</dbReference>
<reference evidence="10" key="1">
    <citation type="journal article" date="2019" name="Int. J. Syst. Evol. Microbiol.">
        <title>The Global Catalogue of Microorganisms (GCM) 10K type strain sequencing project: providing services to taxonomists for standard genome sequencing and annotation.</title>
        <authorList>
            <consortium name="The Broad Institute Genomics Platform"/>
            <consortium name="The Broad Institute Genome Sequencing Center for Infectious Disease"/>
            <person name="Wu L."/>
            <person name="Ma J."/>
        </authorList>
    </citation>
    <scope>NUCLEOTIDE SEQUENCE [LARGE SCALE GENOMIC DNA]</scope>
    <source>
        <strain evidence="10">KCTC 52487</strain>
    </source>
</reference>
<accession>A0ABV6ZTV6</accession>
<evidence type="ECO:0000256" key="3">
    <source>
        <dbReference type="ARBA" id="ARBA00022475"/>
    </source>
</evidence>
<evidence type="ECO:0000256" key="4">
    <source>
        <dbReference type="ARBA" id="ARBA00022692"/>
    </source>
</evidence>
<feature type="transmembrane region" description="Helical" evidence="7">
    <location>
        <begin position="140"/>
        <end position="161"/>
    </location>
</feature>
<feature type="transmembrane region" description="Helical" evidence="7">
    <location>
        <begin position="106"/>
        <end position="128"/>
    </location>
</feature>
<evidence type="ECO:0000313" key="9">
    <source>
        <dbReference type="EMBL" id="MFC2924829.1"/>
    </source>
</evidence>
<evidence type="ECO:0000259" key="8">
    <source>
        <dbReference type="PROSITE" id="PS50850"/>
    </source>
</evidence>
<evidence type="ECO:0000256" key="7">
    <source>
        <dbReference type="SAM" id="Phobius"/>
    </source>
</evidence>
<dbReference type="InterPro" id="IPR047200">
    <property type="entry name" value="MFS_YcaD-like"/>
</dbReference>
<feature type="transmembrane region" description="Helical" evidence="7">
    <location>
        <begin position="50"/>
        <end position="70"/>
    </location>
</feature>
<evidence type="ECO:0000256" key="2">
    <source>
        <dbReference type="ARBA" id="ARBA00022448"/>
    </source>
</evidence>
<dbReference type="PANTHER" id="PTHR23521">
    <property type="entry name" value="TRANSPORTER MFS SUPERFAMILY"/>
    <property type="match status" value="1"/>
</dbReference>
<comment type="subcellular location">
    <subcellularLocation>
        <location evidence="1">Cell membrane</location>
        <topology evidence="1">Multi-pass membrane protein</topology>
    </subcellularLocation>
</comment>
<dbReference type="InterPro" id="IPR020846">
    <property type="entry name" value="MFS_dom"/>
</dbReference>
<keyword evidence="6 7" id="KW-0472">Membrane</keyword>
<dbReference type="PROSITE" id="PS51257">
    <property type="entry name" value="PROKAR_LIPOPROTEIN"/>
    <property type="match status" value="1"/>
</dbReference>
<name>A0ABV6ZTV6_9PROT</name>
<feature type="transmembrane region" description="Helical" evidence="7">
    <location>
        <begin position="367"/>
        <end position="387"/>
    </location>
</feature>
<proteinExistence type="predicted"/>
<dbReference type="InterPro" id="IPR011701">
    <property type="entry name" value="MFS"/>
</dbReference>
<protein>
    <submittedName>
        <fullName evidence="9">MFS transporter</fullName>
    </submittedName>
</protein>
<feature type="transmembrane region" description="Helical" evidence="7">
    <location>
        <begin position="328"/>
        <end position="347"/>
    </location>
</feature>
<comment type="caution">
    <text evidence="9">The sequence shown here is derived from an EMBL/GenBank/DDBJ whole genome shotgun (WGS) entry which is preliminary data.</text>
</comment>
<evidence type="ECO:0000256" key="1">
    <source>
        <dbReference type="ARBA" id="ARBA00004651"/>
    </source>
</evidence>
<dbReference type="Pfam" id="PF07690">
    <property type="entry name" value="MFS_1"/>
    <property type="match status" value="1"/>
</dbReference>